<dbReference type="NCBIfam" id="NF001136">
    <property type="entry name" value="PRK00142.1-4"/>
    <property type="match status" value="1"/>
</dbReference>
<protein>
    <recommendedName>
        <fullName evidence="1">tRNA uridine(34) hydroxylase</fullName>
        <ecNumber evidence="1">1.14.-.-</ecNumber>
    </recommendedName>
    <alternativeName>
        <fullName evidence="1">tRNA hydroxylation protein O</fullName>
    </alternativeName>
</protein>
<dbReference type="EC" id="1.14.-.-" evidence="1"/>
<dbReference type="Pfam" id="PF17773">
    <property type="entry name" value="UPF0176_N"/>
    <property type="match status" value="1"/>
</dbReference>
<dbReference type="InterPro" id="IPR040503">
    <property type="entry name" value="TRHO_N"/>
</dbReference>
<dbReference type="Pfam" id="PF00581">
    <property type="entry name" value="Rhodanese"/>
    <property type="match status" value="1"/>
</dbReference>
<evidence type="ECO:0000313" key="3">
    <source>
        <dbReference type="EMBL" id="MET3661915.1"/>
    </source>
</evidence>
<comment type="caution">
    <text evidence="3">The sequence shown here is derived from an EMBL/GenBank/DDBJ whole genome shotgun (WGS) entry which is preliminary data.</text>
</comment>
<dbReference type="Gene3D" id="3.40.250.10">
    <property type="entry name" value="Rhodanese-like domain"/>
    <property type="match status" value="1"/>
</dbReference>
<comment type="catalytic activity">
    <reaction evidence="1">
        <text>uridine(34) in tRNA + AH2 + O2 = 5-hydroxyuridine(34) in tRNA + A + H2O</text>
        <dbReference type="Rhea" id="RHEA:64224"/>
        <dbReference type="Rhea" id="RHEA-COMP:11727"/>
        <dbReference type="Rhea" id="RHEA-COMP:13381"/>
        <dbReference type="ChEBI" id="CHEBI:13193"/>
        <dbReference type="ChEBI" id="CHEBI:15377"/>
        <dbReference type="ChEBI" id="CHEBI:15379"/>
        <dbReference type="ChEBI" id="CHEBI:17499"/>
        <dbReference type="ChEBI" id="CHEBI:65315"/>
        <dbReference type="ChEBI" id="CHEBI:136877"/>
    </reaction>
</comment>
<keyword evidence="4" id="KW-1185">Reference proteome</keyword>
<evidence type="ECO:0000259" key="2">
    <source>
        <dbReference type="PROSITE" id="PS50206"/>
    </source>
</evidence>
<dbReference type="EMBL" id="JBEPMN010000007">
    <property type="protein sequence ID" value="MET3661915.1"/>
    <property type="molecule type" value="Genomic_DNA"/>
</dbReference>
<dbReference type="PANTHER" id="PTHR43268:SF3">
    <property type="entry name" value="RHODANESE-LIKE DOMAIN-CONTAINING PROTEIN 7-RELATED"/>
    <property type="match status" value="1"/>
</dbReference>
<sequence length="320" mass="35661">MNPRPGSVTPGIMNETTASASFHVAALYRFCRLERFEELRAPLAAFCCGRGIKGTLLLAREGVNGTVAGTAAAISELVDYLDSQPELAGLDVKYSQAAEMPFHRMKVRLKREIVTMGVDGVDPLESVGAYVAPDEWNELISDPDTIVIDTRNDYEVALGTFKGAVDPRTATFREFPEWVEEHKGDLENRKIAMFCTGGIRCEKATAFVKSLGFDEVFHLKGGILKYLEEVPARESLWEGECFVFDERVSVTHGLEEGEAELCRACRRPLTPAERASSKFVAGISCDYCHDSRTDEDRVRYAERQRQIELTAKRGRRHIGS</sequence>
<dbReference type="InterPro" id="IPR020936">
    <property type="entry name" value="TrhO"/>
</dbReference>
<dbReference type="Proteomes" id="UP001549143">
    <property type="component" value="Unassembled WGS sequence"/>
</dbReference>
<keyword evidence="1" id="KW-0819">tRNA processing</keyword>
<dbReference type="SUPFAM" id="SSF52821">
    <property type="entry name" value="Rhodanese/Cell cycle control phosphatase"/>
    <property type="match status" value="1"/>
</dbReference>
<gene>
    <name evidence="1" type="primary">trhO</name>
    <name evidence="3" type="ORF">ABID44_002246</name>
</gene>
<dbReference type="SMART" id="SM00450">
    <property type="entry name" value="RHOD"/>
    <property type="match status" value="1"/>
</dbReference>
<comment type="function">
    <text evidence="1">Catalyzes oxygen-dependent 5-hydroxyuridine (ho5U) modification at position 34 in tRNAs.</text>
</comment>
<dbReference type="HAMAP" id="MF_00469">
    <property type="entry name" value="TrhO"/>
    <property type="match status" value="1"/>
</dbReference>
<dbReference type="InterPro" id="IPR036873">
    <property type="entry name" value="Rhodanese-like_dom_sf"/>
</dbReference>
<dbReference type="CDD" id="cd01518">
    <property type="entry name" value="RHOD_YceA"/>
    <property type="match status" value="1"/>
</dbReference>
<dbReference type="PANTHER" id="PTHR43268">
    <property type="entry name" value="THIOSULFATE SULFURTRANSFERASE/RHODANESE-LIKE DOMAIN-CONTAINING PROTEIN 2"/>
    <property type="match status" value="1"/>
</dbReference>
<evidence type="ECO:0000313" key="4">
    <source>
        <dbReference type="Proteomes" id="UP001549143"/>
    </source>
</evidence>
<proteinExistence type="inferred from homology"/>
<dbReference type="Gene3D" id="3.30.70.100">
    <property type="match status" value="1"/>
</dbReference>
<organism evidence="3 4">
    <name type="scientific">Aquamicrobium ahrensii</name>
    <dbReference type="NCBI Taxonomy" id="469551"/>
    <lineage>
        <taxon>Bacteria</taxon>
        <taxon>Pseudomonadati</taxon>
        <taxon>Pseudomonadota</taxon>
        <taxon>Alphaproteobacteria</taxon>
        <taxon>Hyphomicrobiales</taxon>
        <taxon>Phyllobacteriaceae</taxon>
        <taxon>Aquamicrobium</taxon>
    </lineage>
</organism>
<feature type="domain" description="Rhodanese" evidence="2">
    <location>
        <begin position="141"/>
        <end position="235"/>
    </location>
</feature>
<name>A0ABV2KMV1_9HYPH</name>
<reference evidence="3 4" key="1">
    <citation type="submission" date="2024-06" db="EMBL/GenBank/DDBJ databases">
        <title>Genomic Encyclopedia of Type Strains, Phase IV (KMG-IV): sequencing the most valuable type-strain genomes for metagenomic binning, comparative biology and taxonomic classification.</title>
        <authorList>
            <person name="Goeker M."/>
        </authorList>
    </citation>
    <scope>NUCLEOTIDE SEQUENCE [LARGE SCALE GENOMIC DNA]</scope>
    <source>
        <strain evidence="3 4">DSM 19730</strain>
    </source>
</reference>
<dbReference type="InterPro" id="IPR001763">
    <property type="entry name" value="Rhodanese-like_dom"/>
</dbReference>
<accession>A0ABV2KMV1</accession>
<evidence type="ECO:0000256" key="1">
    <source>
        <dbReference type="HAMAP-Rule" id="MF_00469"/>
    </source>
</evidence>
<comment type="similarity">
    <text evidence="1">Belongs to the TrhO family.</text>
</comment>
<keyword evidence="1" id="KW-0560">Oxidoreductase</keyword>
<dbReference type="PROSITE" id="PS50206">
    <property type="entry name" value="RHODANESE_3"/>
    <property type="match status" value="1"/>
</dbReference>